<dbReference type="STRING" id="565034.BHWA1_00050"/>
<dbReference type="InterPro" id="IPR012338">
    <property type="entry name" value="Beta-lactam/transpept-like"/>
</dbReference>
<evidence type="ECO:0000259" key="15">
    <source>
        <dbReference type="Pfam" id="PF00912"/>
    </source>
</evidence>
<dbReference type="Pfam" id="PF00912">
    <property type="entry name" value="Transgly"/>
    <property type="match status" value="1"/>
</dbReference>
<dbReference type="PANTHER" id="PTHR32282">
    <property type="entry name" value="BINDING PROTEIN TRANSPEPTIDASE, PUTATIVE-RELATED"/>
    <property type="match status" value="1"/>
</dbReference>
<keyword evidence="12" id="KW-0175">Coiled coil</keyword>
<keyword evidence="8" id="KW-0378">Hydrolase</keyword>
<name>A0A3B6V7P3_BRAHW</name>
<evidence type="ECO:0000256" key="13">
    <source>
        <dbReference type="SAM" id="Phobius"/>
    </source>
</evidence>
<comment type="pathway">
    <text evidence="1">Cell wall biogenesis; peptidoglycan biosynthesis.</text>
</comment>
<evidence type="ECO:0000256" key="6">
    <source>
        <dbReference type="ARBA" id="ARBA00022676"/>
    </source>
</evidence>
<dbReference type="RefSeq" id="WP_012669606.1">
    <property type="nucleotide sequence ID" value="NC_012225.1"/>
</dbReference>
<dbReference type="SUPFAM" id="SSF56601">
    <property type="entry name" value="beta-lactamase/transpeptidase-like"/>
    <property type="match status" value="1"/>
</dbReference>
<dbReference type="GO" id="GO:0004180">
    <property type="term" value="F:carboxypeptidase activity"/>
    <property type="evidence" value="ECO:0007669"/>
    <property type="project" value="UniProtKB-KW"/>
</dbReference>
<dbReference type="EMBL" id="CP001357">
    <property type="protein sequence ID" value="ACN82553.1"/>
    <property type="molecule type" value="Genomic_DNA"/>
</dbReference>
<evidence type="ECO:0000313" key="16">
    <source>
        <dbReference type="EMBL" id="ACN82553.1"/>
    </source>
</evidence>
<dbReference type="NCBIfam" id="TIGR02073">
    <property type="entry name" value="PBP_1c"/>
    <property type="match status" value="1"/>
</dbReference>
<keyword evidence="17" id="KW-1185">Reference proteome</keyword>
<dbReference type="InterPro" id="IPR011815">
    <property type="entry name" value="PBP_1c"/>
</dbReference>
<comment type="catalytic activity">
    <reaction evidence="11">
        <text>[GlcNAc-(1-&gt;4)-Mur2Ac(oyl-L-Ala-gamma-D-Glu-L-Lys-D-Ala-D-Ala)](n)-di-trans,octa-cis-undecaprenyl diphosphate + beta-D-GlcNAc-(1-&gt;4)-Mur2Ac(oyl-L-Ala-gamma-D-Glu-L-Lys-D-Ala-D-Ala)-di-trans,octa-cis-undecaprenyl diphosphate = [GlcNAc-(1-&gt;4)-Mur2Ac(oyl-L-Ala-gamma-D-Glu-L-Lys-D-Ala-D-Ala)](n+1)-di-trans,octa-cis-undecaprenyl diphosphate + di-trans,octa-cis-undecaprenyl diphosphate + H(+)</text>
        <dbReference type="Rhea" id="RHEA:23708"/>
        <dbReference type="Rhea" id="RHEA-COMP:9602"/>
        <dbReference type="Rhea" id="RHEA-COMP:9603"/>
        <dbReference type="ChEBI" id="CHEBI:15378"/>
        <dbReference type="ChEBI" id="CHEBI:58405"/>
        <dbReference type="ChEBI" id="CHEBI:60033"/>
        <dbReference type="ChEBI" id="CHEBI:78435"/>
        <dbReference type="EC" id="2.4.99.28"/>
    </reaction>
</comment>
<keyword evidence="7" id="KW-0808">Transferase</keyword>
<evidence type="ECO:0000256" key="8">
    <source>
        <dbReference type="ARBA" id="ARBA00022801"/>
    </source>
</evidence>
<keyword evidence="4" id="KW-0121">Carboxypeptidase</keyword>
<sequence>MEKIIRRTALTIIYILLSSLIVLSIIFIPKGYNFYKYCKEYINKPFSENELRTNEERALKIYDRNSILISTIFPEHGGFFEEVKYNDLSTNLINAVVSAEDKNFFNHKGIDYKAIIRAFLSNLISGKVVSGGSTITQQLAKNIIPRERTYINKFYEALDAIRLERNLTKEQIITEYLNRVFFGNNCYGVGAASDLYFHKKAKDLNNNESAMLASIIKSGTKFNPYKYEERLKLRRIYVLGEMKNNNFITEENYNKYTNEKIKIFDDKEKYTFKAPHFTMYAKESLEQLKYTGVTELRTTLDYNMQKEAVLVISNSSQSLHTFNVRNISCVILNAKTGEVLSMIGSMDYFDAETHGAVNGATALRQAGSTLKPFMYAYLFDKGESPASVIADIKTHINSPGGDYIPENFDHKYRGPVTIRDALANSLNIPAVKWLARYSIKDFQNILLKSGLSSIDKNPDYYGYSLVLGSAEVRLIDLASAYTIFPNSGTFINNYSITSLKKSNGEVIRLPKKTTRKVISEESAYLITSILSDRNARMGSFRSYKGIVYPFSIAIKTGTSKGSRDAWAIGYTKDYIVGIWLGDFAGSEMINITGGNGAVPILYDLFTMLNKSQKETKWDKPDTIIKREICLISGKLRGEFCKETRMEEFSHINVPKEECDVHNLYIKTNYDGSISEKVFVNLPSEYNGWIREQQIERPTAEWTKVNNIYAYNRMKNTINNQNSNLENRADNITENIDNIENNFAYNSREIPQMNLNAVNTPLASYDRNINNNQNNNIKERLSIKEPTDNSVYKIDSTLPIEYQNIFISSYIPKNVVSANLYCNKEIIADLDDLKKEYIRWNLKHGDYSFYIEAKTDEGKIIKSSTVKIYVQ</sequence>
<evidence type="ECO:0000256" key="4">
    <source>
        <dbReference type="ARBA" id="ARBA00022645"/>
    </source>
</evidence>
<keyword evidence="9" id="KW-0511">Multifunctional enzyme</keyword>
<accession>A0A3B6V7P3</accession>
<evidence type="ECO:0000256" key="9">
    <source>
        <dbReference type="ARBA" id="ARBA00023268"/>
    </source>
</evidence>
<evidence type="ECO:0000256" key="10">
    <source>
        <dbReference type="ARBA" id="ARBA00044770"/>
    </source>
</evidence>
<feature type="transmembrane region" description="Helical" evidence="13">
    <location>
        <begin position="12"/>
        <end position="32"/>
    </location>
</feature>
<keyword evidence="13" id="KW-0472">Membrane</keyword>
<evidence type="ECO:0000256" key="3">
    <source>
        <dbReference type="ARBA" id="ARBA00007739"/>
    </source>
</evidence>
<dbReference type="Pfam" id="PF00905">
    <property type="entry name" value="Transpeptidase"/>
    <property type="match status" value="1"/>
</dbReference>
<dbReference type="GO" id="GO:0009252">
    <property type="term" value="P:peptidoglycan biosynthetic process"/>
    <property type="evidence" value="ECO:0007669"/>
    <property type="project" value="InterPro"/>
</dbReference>
<dbReference type="GO" id="GO:0030288">
    <property type="term" value="C:outer membrane-bounded periplasmic space"/>
    <property type="evidence" value="ECO:0007669"/>
    <property type="project" value="TreeGrafter"/>
</dbReference>
<protein>
    <recommendedName>
        <fullName evidence="10">peptidoglycan glycosyltransferase</fullName>
        <ecNumber evidence="10">2.4.99.28</ecNumber>
    </recommendedName>
</protein>
<dbReference type="Gene3D" id="1.10.3810.10">
    <property type="entry name" value="Biosynthetic peptidoglycan transglycosylase-like"/>
    <property type="match status" value="1"/>
</dbReference>
<dbReference type="PANTHER" id="PTHR32282:SF15">
    <property type="entry name" value="PENICILLIN-BINDING PROTEIN 1C"/>
    <property type="match status" value="1"/>
</dbReference>
<evidence type="ECO:0000256" key="2">
    <source>
        <dbReference type="ARBA" id="ARBA00007090"/>
    </source>
</evidence>
<feature type="domain" description="Penicillin-binding protein transpeptidase" evidence="14">
    <location>
        <begin position="328"/>
        <end position="572"/>
    </location>
</feature>
<dbReference type="GO" id="GO:0006508">
    <property type="term" value="P:proteolysis"/>
    <property type="evidence" value="ECO:0007669"/>
    <property type="project" value="UniProtKB-KW"/>
</dbReference>
<dbReference type="GO" id="GO:0008658">
    <property type="term" value="F:penicillin binding"/>
    <property type="evidence" value="ECO:0007669"/>
    <property type="project" value="InterPro"/>
</dbReference>
<evidence type="ECO:0000256" key="11">
    <source>
        <dbReference type="ARBA" id="ARBA00049902"/>
    </source>
</evidence>
<dbReference type="EC" id="2.4.99.28" evidence="10"/>
<dbReference type="InterPro" id="IPR050396">
    <property type="entry name" value="Glycosyltr_51/Transpeptidase"/>
</dbReference>
<reference evidence="16 17" key="1">
    <citation type="journal article" date="2009" name="PLoS ONE">
        <title>Genome sequence of the pathogenic intestinal spirochete Brachyspira hyodysenteriae reveals adaptations to its lifestyle in the porcine large intestine.</title>
        <authorList>
            <person name="Bellgard M.I."/>
            <person name="Wanchanthuek P."/>
            <person name="La T."/>
            <person name="Ryan K."/>
            <person name="Moolhuijzen P."/>
            <person name="Albertyn Z."/>
            <person name="Shaban B."/>
            <person name="Motro Y."/>
            <person name="Dunn D.S."/>
            <person name="Schibeci D."/>
            <person name="Hunter A."/>
            <person name="Barrero R."/>
            <person name="Phillips N.D."/>
            <person name="Hampson D.J."/>
        </authorList>
    </citation>
    <scope>NUCLEOTIDE SEQUENCE [LARGE SCALE GENOMIC DNA]</scope>
    <source>
        <strain evidence="17">ATCC 49526 / WA1</strain>
    </source>
</reference>
<dbReference type="InterPro" id="IPR023346">
    <property type="entry name" value="Lysozyme-like_dom_sf"/>
</dbReference>
<proteinExistence type="inferred from homology"/>
<dbReference type="KEGG" id="bhy:BHWA1_00050"/>
<organism evidence="16 17">
    <name type="scientific">Brachyspira hyodysenteriae (strain ATCC 49526 / WA1)</name>
    <dbReference type="NCBI Taxonomy" id="565034"/>
    <lineage>
        <taxon>Bacteria</taxon>
        <taxon>Pseudomonadati</taxon>
        <taxon>Spirochaetota</taxon>
        <taxon>Spirochaetia</taxon>
        <taxon>Brachyspirales</taxon>
        <taxon>Brachyspiraceae</taxon>
        <taxon>Brachyspira</taxon>
    </lineage>
</organism>
<dbReference type="InterPro" id="IPR001264">
    <property type="entry name" value="Glyco_trans_51"/>
</dbReference>
<dbReference type="Gene3D" id="3.40.710.10">
    <property type="entry name" value="DD-peptidase/beta-lactamase superfamily"/>
    <property type="match status" value="1"/>
</dbReference>
<keyword evidence="5" id="KW-0645">Protease</keyword>
<evidence type="ECO:0000256" key="5">
    <source>
        <dbReference type="ARBA" id="ARBA00022670"/>
    </source>
</evidence>
<evidence type="ECO:0000256" key="7">
    <source>
        <dbReference type="ARBA" id="ARBA00022679"/>
    </source>
</evidence>
<comment type="similarity">
    <text evidence="3">In the N-terminal section; belongs to the glycosyltransferase 51 family.</text>
</comment>
<dbReference type="SUPFAM" id="SSF53955">
    <property type="entry name" value="Lysozyme-like"/>
    <property type="match status" value="1"/>
</dbReference>
<dbReference type="InterPro" id="IPR001460">
    <property type="entry name" value="PCN-bd_Tpept"/>
</dbReference>
<feature type="domain" description="Glycosyl transferase family 51" evidence="15">
    <location>
        <begin position="82"/>
        <end position="243"/>
    </location>
</feature>
<gene>
    <name evidence="16" type="primary">pbpB</name>
    <name evidence="16" type="ordered locus">BHWA1_00050</name>
</gene>
<dbReference type="GO" id="GO:0008955">
    <property type="term" value="F:peptidoglycan glycosyltransferase activity"/>
    <property type="evidence" value="ECO:0007669"/>
    <property type="project" value="UniProtKB-EC"/>
</dbReference>
<feature type="coiled-coil region" evidence="12">
    <location>
        <begin position="714"/>
        <end position="741"/>
    </location>
</feature>
<dbReference type="InterPro" id="IPR036950">
    <property type="entry name" value="PBP_transglycosylase"/>
</dbReference>
<dbReference type="AlphaFoldDB" id="A0A3B6V7P3"/>
<dbReference type="Proteomes" id="UP000001803">
    <property type="component" value="Chromosome"/>
</dbReference>
<evidence type="ECO:0000313" key="17">
    <source>
        <dbReference type="Proteomes" id="UP000001803"/>
    </source>
</evidence>
<keyword evidence="6" id="KW-0328">Glycosyltransferase</keyword>
<comment type="similarity">
    <text evidence="2">In the C-terminal section; belongs to the transpeptidase family.</text>
</comment>
<evidence type="ECO:0000259" key="14">
    <source>
        <dbReference type="Pfam" id="PF00905"/>
    </source>
</evidence>
<evidence type="ECO:0000256" key="1">
    <source>
        <dbReference type="ARBA" id="ARBA00004752"/>
    </source>
</evidence>
<keyword evidence="13" id="KW-1133">Transmembrane helix</keyword>
<evidence type="ECO:0000256" key="12">
    <source>
        <dbReference type="SAM" id="Coils"/>
    </source>
</evidence>
<keyword evidence="13" id="KW-0812">Transmembrane</keyword>